<dbReference type="Gene3D" id="1.10.238.10">
    <property type="entry name" value="EF-hand"/>
    <property type="match status" value="1"/>
</dbReference>
<evidence type="ECO:0000256" key="1">
    <source>
        <dbReference type="ARBA" id="ARBA00022729"/>
    </source>
</evidence>
<dbReference type="InterPro" id="IPR011992">
    <property type="entry name" value="EF-hand-dom_pair"/>
</dbReference>
<dbReference type="PROSITE" id="PS00018">
    <property type="entry name" value="EF_HAND_1"/>
    <property type="match status" value="1"/>
</dbReference>
<evidence type="ECO:0000313" key="5">
    <source>
        <dbReference type="EMBL" id="CAH1264296.1"/>
    </source>
</evidence>
<dbReference type="OrthoDB" id="289247at2759"/>
<evidence type="ECO:0000313" key="6">
    <source>
        <dbReference type="Proteomes" id="UP000838412"/>
    </source>
</evidence>
<protein>
    <submittedName>
        <fullName evidence="5">MCFD2 protein</fullName>
    </submittedName>
</protein>
<feature type="chain" id="PRO_5035440318" evidence="4">
    <location>
        <begin position="27"/>
        <end position="184"/>
    </location>
</feature>
<dbReference type="EMBL" id="OV696689">
    <property type="protein sequence ID" value="CAH1264296.1"/>
    <property type="molecule type" value="Genomic_DNA"/>
</dbReference>
<sequence length="184" mass="21770">MAGYQLDSMFICTLFVVSLFYPPAHCHGTHGRTSVDEKGNRFRDSNIVQDQEHIKEHLQELYDLDKKNISEMSAEELEFYYFKLHDFNNDSRLDGLEILTALSHMMPYEDMQEVKAEVQQRLKEGKPPLTPQEMQAEALVYYTELIDQVLKDDDFNNDGYLTYLEYVLARRRDEEKYARQKSEH</sequence>
<organism evidence="5 6">
    <name type="scientific">Branchiostoma lanceolatum</name>
    <name type="common">Common lancelet</name>
    <name type="synonym">Amphioxus lanceolatum</name>
    <dbReference type="NCBI Taxonomy" id="7740"/>
    <lineage>
        <taxon>Eukaryota</taxon>
        <taxon>Metazoa</taxon>
        <taxon>Chordata</taxon>
        <taxon>Cephalochordata</taxon>
        <taxon>Leptocardii</taxon>
        <taxon>Amphioxiformes</taxon>
        <taxon>Branchiostomatidae</taxon>
        <taxon>Branchiostoma</taxon>
    </lineage>
</organism>
<dbReference type="PANTHER" id="PTHR23104">
    <property type="entry name" value="MULTIPLE COAGULATION FACTOR DEFICIENCY PROTEIN 2 NEURAL STEM CELL DERIVED NEURONAL SURVIVAL PROTEIN"/>
    <property type="match status" value="1"/>
</dbReference>
<gene>
    <name evidence="5" type="primary">MCFD2</name>
    <name evidence="5" type="ORF">BLAG_LOCUS18713</name>
</gene>
<dbReference type="AlphaFoldDB" id="A0A8J9ZY76"/>
<dbReference type="InterPro" id="IPR052110">
    <property type="entry name" value="MCFD2-like"/>
</dbReference>
<keyword evidence="6" id="KW-1185">Reference proteome</keyword>
<keyword evidence="1 4" id="KW-0732">Signal</keyword>
<reference evidence="5" key="1">
    <citation type="submission" date="2022-01" db="EMBL/GenBank/DDBJ databases">
        <authorList>
            <person name="Braso-Vives M."/>
        </authorList>
    </citation>
    <scope>NUCLEOTIDE SEQUENCE</scope>
</reference>
<name>A0A8J9ZY76_BRALA</name>
<evidence type="ECO:0000256" key="2">
    <source>
        <dbReference type="ARBA" id="ARBA00022737"/>
    </source>
</evidence>
<dbReference type="PANTHER" id="PTHR23104:SF1">
    <property type="entry name" value="EF-HAND DOMAIN-CONTAINING PROTEIN"/>
    <property type="match status" value="1"/>
</dbReference>
<keyword evidence="3" id="KW-0106">Calcium</keyword>
<evidence type="ECO:0000256" key="4">
    <source>
        <dbReference type="SAM" id="SignalP"/>
    </source>
</evidence>
<feature type="signal peptide" evidence="4">
    <location>
        <begin position="1"/>
        <end position="26"/>
    </location>
</feature>
<evidence type="ECO:0000256" key="3">
    <source>
        <dbReference type="ARBA" id="ARBA00022837"/>
    </source>
</evidence>
<dbReference type="Proteomes" id="UP000838412">
    <property type="component" value="Chromosome 4"/>
</dbReference>
<dbReference type="SUPFAM" id="SSF47473">
    <property type="entry name" value="EF-hand"/>
    <property type="match status" value="1"/>
</dbReference>
<proteinExistence type="predicted"/>
<accession>A0A8J9ZY76</accession>
<dbReference type="InterPro" id="IPR018247">
    <property type="entry name" value="EF_Hand_1_Ca_BS"/>
</dbReference>
<keyword evidence="2" id="KW-0677">Repeat</keyword>